<accession>A0A9P0QTS5</accession>
<evidence type="ECO:0000256" key="2">
    <source>
        <dbReference type="SAM" id="SignalP"/>
    </source>
</evidence>
<dbReference type="AlphaFoldDB" id="A0A9P0QTS5"/>
<feature type="signal peptide" evidence="2">
    <location>
        <begin position="1"/>
        <end position="17"/>
    </location>
</feature>
<gene>
    <name evidence="3" type="ORF">CLIB1423_16S01706</name>
</gene>
<feature type="region of interest" description="Disordered" evidence="1">
    <location>
        <begin position="202"/>
        <end position="227"/>
    </location>
</feature>
<reference evidence="3" key="1">
    <citation type="submission" date="2022-03" db="EMBL/GenBank/DDBJ databases">
        <authorList>
            <person name="Legras J.-L."/>
            <person name="Devillers H."/>
            <person name="Grondin C."/>
        </authorList>
    </citation>
    <scope>NUCLEOTIDE SEQUENCE</scope>
    <source>
        <strain evidence="3">CLIB 1423</strain>
    </source>
</reference>
<keyword evidence="2" id="KW-0732">Signal</keyword>
<evidence type="ECO:0000256" key="1">
    <source>
        <dbReference type="SAM" id="MobiDB-lite"/>
    </source>
</evidence>
<evidence type="ECO:0000313" key="3">
    <source>
        <dbReference type="EMBL" id="CAH2354394.1"/>
    </source>
</evidence>
<sequence length="265" mass="29352">MLFVKVVFLAIFSIAAAGDPFAQDVLSFVLNEYEGAKLRTTNGNSTASVVSNKPKLNRNANIDAGTSDALVAGVSPITNGLAPLEFISNDNLVRQADVRVETGLFFDLNKDEDCEEEVKEDDCEESKWARFWPFSVEPDARRQIIQVPSQELLKPAFEDSHGLFSSGARTNNTTKFNLTNYRKEVYPIAVTPAALQYFNRSKSESTQSSHKVKPKASNSSSHHHHIPQYTVNDTAAYKIDNEESSATRLTGRLLMGTLLLFLGFI</sequence>
<dbReference type="EMBL" id="CAKXYY010000016">
    <property type="protein sequence ID" value="CAH2354394.1"/>
    <property type="molecule type" value="Genomic_DNA"/>
</dbReference>
<name>A0A9P0QTS5_9ASCO</name>
<feature type="chain" id="PRO_5040471280" evidence="2">
    <location>
        <begin position="18"/>
        <end position="265"/>
    </location>
</feature>
<evidence type="ECO:0000313" key="4">
    <source>
        <dbReference type="Proteomes" id="UP000837801"/>
    </source>
</evidence>
<keyword evidence="4" id="KW-1185">Reference proteome</keyword>
<proteinExistence type="predicted"/>
<comment type="caution">
    <text evidence="3">The sequence shown here is derived from an EMBL/GenBank/DDBJ whole genome shotgun (WGS) entry which is preliminary data.</text>
</comment>
<protein>
    <submittedName>
        <fullName evidence="3">Uncharacterized protein</fullName>
    </submittedName>
</protein>
<dbReference type="Proteomes" id="UP000837801">
    <property type="component" value="Unassembled WGS sequence"/>
</dbReference>
<organism evidence="3 4">
    <name type="scientific">[Candida] railenensis</name>
    <dbReference type="NCBI Taxonomy" id="45579"/>
    <lineage>
        <taxon>Eukaryota</taxon>
        <taxon>Fungi</taxon>
        <taxon>Dikarya</taxon>
        <taxon>Ascomycota</taxon>
        <taxon>Saccharomycotina</taxon>
        <taxon>Pichiomycetes</taxon>
        <taxon>Debaryomycetaceae</taxon>
        <taxon>Kurtzmaniella</taxon>
    </lineage>
</organism>